<feature type="region of interest" description="Disordered" evidence="1">
    <location>
        <begin position="896"/>
        <end position="952"/>
    </location>
</feature>
<feature type="transmembrane region" description="Helical" evidence="2">
    <location>
        <begin position="32"/>
        <end position="50"/>
    </location>
</feature>
<dbReference type="PANTHER" id="PTHR37947:SF2">
    <property type="entry name" value="VON WILLEBRAND FACTOR TYPE A"/>
    <property type="match status" value="1"/>
</dbReference>
<evidence type="ECO:0000313" key="4">
    <source>
        <dbReference type="EMBL" id="NGO39276.1"/>
    </source>
</evidence>
<dbReference type="SUPFAM" id="SSF52317">
    <property type="entry name" value="Class I glutamine amidotransferase-like"/>
    <property type="match status" value="1"/>
</dbReference>
<evidence type="ECO:0000256" key="1">
    <source>
        <dbReference type="SAM" id="MobiDB-lite"/>
    </source>
</evidence>
<dbReference type="Gene3D" id="3.40.50.410">
    <property type="entry name" value="von Willebrand factor, type A domain"/>
    <property type="match status" value="1"/>
</dbReference>
<organism evidence="4 5">
    <name type="scientific">Limisphaera ngatamarikiensis</name>
    <dbReference type="NCBI Taxonomy" id="1324935"/>
    <lineage>
        <taxon>Bacteria</taxon>
        <taxon>Pseudomonadati</taxon>
        <taxon>Verrucomicrobiota</taxon>
        <taxon>Verrucomicrobiia</taxon>
        <taxon>Limisphaerales</taxon>
        <taxon>Limisphaeraceae</taxon>
        <taxon>Limisphaera</taxon>
    </lineage>
</organism>
<dbReference type="Pfam" id="PF00092">
    <property type="entry name" value="VWA"/>
    <property type="match status" value="1"/>
</dbReference>
<keyword evidence="2" id="KW-1133">Transmembrane helix</keyword>
<evidence type="ECO:0000313" key="5">
    <source>
        <dbReference type="Proteomes" id="UP000477311"/>
    </source>
</evidence>
<reference evidence="4 5" key="1">
    <citation type="submission" date="2020-02" db="EMBL/GenBank/DDBJ databases">
        <title>Draft genome sequence of Limisphaera ngatamarikiensis NGM72.4T, a thermophilic Verrucomicrobia grouped in subdivision 3.</title>
        <authorList>
            <person name="Carere C.R."/>
            <person name="Steen J."/>
            <person name="Hugenholtz P."/>
            <person name="Stott M.B."/>
        </authorList>
    </citation>
    <scope>NUCLEOTIDE SEQUENCE [LARGE SCALE GENOMIC DNA]</scope>
    <source>
        <strain evidence="4 5">NGM72.4</strain>
    </source>
</reference>
<dbReference type="InterPro" id="IPR002035">
    <property type="entry name" value="VWF_A"/>
</dbReference>
<dbReference type="SUPFAM" id="SSF53300">
    <property type="entry name" value="vWA-like"/>
    <property type="match status" value="2"/>
</dbReference>
<dbReference type="EMBL" id="JAAKYA010000052">
    <property type="protein sequence ID" value="NGO39276.1"/>
    <property type="molecule type" value="Genomic_DNA"/>
</dbReference>
<evidence type="ECO:0000259" key="3">
    <source>
        <dbReference type="PROSITE" id="PS50234"/>
    </source>
</evidence>
<dbReference type="Proteomes" id="UP000477311">
    <property type="component" value="Unassembled WGS sequence"/>
</dbReference>
<keyword evidence="2" id="KW-0472">Membrane</keyword>
<keyword evidence="5" id="KW-1185">Reference proteome</keyword>
<dbReference type="RefSeq" id="WP_165107205.1">
    <property type="nucleotide sequence ID" value="NZ_JAAKYA010000052.1"/>
</dbReference>
<name>A0A6M1RHZ4_9BACT</name>
<feature type="domain" description="VWFA" evidence="3">
    <location>
        <begin position="399"/>
        <end position="575"/>
    </location>
</feature>
<dbReference type="SMART" id="SM00327">
    <property type="entry name" value="VWA"/>
    <property type="match status" value="2"/>
</dbReference>
<dbReference type="Pfam" id="PF13519">
    <property type="entry name" value="VWA_2"/>
    <property type="match status" value="1"/>
</dbReference>
<feature type="transmembrane region" description="Helical" evidence="2">
    <location>
        <begin position="6"/>
        <end position="25"/>
    </location>
</feature>
<dbReference type="AlphaFoldDB" id="A0A6M1RHZ4"/>
<keyword evidence="2" id="KW-0812">Transmembrane</keyword>
<dbReference type="InterPro" id="IPR029062">
    <property type="entry name" value="Class_I_gatase-like"/>
</dbReference>
<evidence type="ECO:0000256" key="2">
    <source>
        <dbReference type="SAM" id="Phobius"/>
    </source>
</evidence>
<dbReference type="InterPro" id="IPR036465">
    <property type="entry name" value="vWFA_dom_sf"/>
</dbReference>
<dbReference type="Gene3D" id="3.40.50.880">
    <property type="match status" value="2"/>
</dbReference>
<sequence>MITFLQPIWLLLLLPAGVALWLWPLPGRWQRWLRGVTLVLIVLALARLAVRLPDRSGVVIVVADRSASMPAQAAAAQEEIIRLLERSRRPRDEVGVVAFGQRAVVESLPQRGAFPGFRAEVGRDQSSLAEALETALTLIPDEAGGRILVLSDGKWTGRDPIGAATRAAARGVAIDYRLLSRPEAGDVGIQSFDVPQSAAPSEGFLMTAWVWSPGDQEIRYRLLRNGRVLASGSRRVETGLTRLMFRDLAPDHGLLEYELEVEGAAEDPVPENNRARALLMVRGEPALLVASEAGESSGLVRLLRAGGLRVVAQRPGAVRWTADALMAYDAVLLEQVPASVIGSVGLENLALWVEGTGRGLMLTGGPKGFGAGGYFRSPLERVLPLTLESPREHLKQSVAIVVALDRSGSMAAPVGGGRTKMDLANLGTVQVLDLLGPGDEIGVIAVDSSPHVIVQLDRVERNAARRGRILSIQSMGGGIFIYEALSAAARMILESRAQRRHIILFADAADSEEPGAYRALLEKCREAGVTVSVIGLGTEADQDAWLLKEIAQLGGGECYFTASAEEIPRLFAQDTFTVARLAFVEGVTPFRFTPAQRVLGLGFEGEPPPVGGYNLCFLRPGAQQAAVTTDENAAPVVAFWNAGLGRVLTFSGEADGQFAGPLASWDRVGEFYTTLARWTMGRQEESNPDLFLRQEIRDGACYVQVHLDPQRREESLGGTPRLTSLTVRAGLPPRRETVPLEWRSADLLEAVVPLESTETRVHVLEIPGRPPLTLPPVCLPYSPELAPGLQSRGSTTLAELAAATGGRERGEIPRIWSELPVRRRWLELTPWLFLAAMVLFLAEVWERYTGWLSAGLARRTDREMQTAMPGETAEVTPTAWSVPTRRRWSALWGAWRRRSGQPAVQTAPTDPAPGRPRQTDVAKPAGAPGRTGSSTYDALREARERARRRRGL</sequence>
<dbReference type="PANTHER" id="PTHR37947">
    <property type="entry name" value="BLL2462 PROTEIN"/>
    <property type="match status" value="1"/>
</dbReference>
<protein>
    <submittedName>
        <fullName evidence="4">VWA domain-containing protein</fullName>
    </submittedName>
</protein>
<comment type="caution">
    <text evidence="4">The sequence shown here is derived from an EMBL/GenBank/DDBJ whole genome shotgun (WGS) entry which is preliminary data.</text>
</comment>
<proteinExistence type="predicted"/>
<gene>
    <name evidence="4" type="ORF">G4L39_07675</name>
</gene>
<accession>A0A6M1RHZ4</accession>
<dbReference type="CDD" id="cd00198">
    <property type="entry name" value="vWFA"/>
    <property type="match status" value="1"/>
</dbReference>
<dbReference type="PROSITE" id="PS50234">
    <property type="entry name" value="VWFA"/>
    <property type="match status" value="1"/>
</dbReference>